<keyword evidence="6 11" id="KW-0031">Aminopeptidase</keyword>
<evidence type="ECO:0000256" key="11">
    <source>
        <dbReference type="PIRNR" id="PIRNR006431"/>
    </source>
</evidence>
<evidence type="ECO:0000256" key="3">
    <source>
        <dbReference type="ARBA" id="ARBA00010088"/>
    </source>
</evidence>
<dbReference type="InterPro" id="IPR005944">
    <property type="entry name" value="Pro_iminopeptidase"/>
</dbReference>
<evidence type="ECO:0000256" key="10">
    <source>
        <dbReference type="ARBA" id="ARBA00029605"/>
    </source>
</evidence>
<evidence type="ECO:0000259" key="14">
    <source>
        <dbReference type="Pfam" id="PF00561"/>
    </source>
</evidence>
<sequence>MNDTRLYAPTEPIASGLLNVDGKNEIYWEASGNPKGKPALYLHGGPGSGLDSGSYRRMFDPQSYYLIGIEQRGCGRSRPLATADLDNLPDNNTQTLISDIENIRRHLGIESWLVSGLSWGASLALALAQSHPDHVSALVLMAVTTTSRSEVDWLTEGVGRIFPEAWEAFRLGARAHPGERLVEAYARRLASPDRQVRLEAARSWNEWESTHISLDPNFTPIAERFDAEQASVFATLVTHYWANDGFLSGDATILERMPLIADMPAVLIHGRRDFSCPPITPWQLHQVWPASRLVIVEEEGHGGPECRARMRAALDAFR</sequence>
<dbReference type="Proteomes" id="UP000035086">
    <property type="component" value="Chromosome"/>
</dbReference>
<keyword evidence="7 11" id="KW-0963">Cytoplasm</keyword>
<evidence type="ECO:0000313" key="15">
    <source>
        <dbReference type="EMBL" id="AJC21069.1"/>
    </source>
</evidence>
<reference evidence="16 18" key="3">
    <citation type="submission" date="2018-06" db="EMBL/GenBank/DDBJ databases">
        <authorList>
            <consortium name="Pathogen Informatics"/>
            <person name="Doyle S."/>
        </authorList>
    </citation>
    <scope>NUCLEOTIDE SEQUENCE [LARGE SCALE GENOMIC DNA]</scope>
    <source>
        <strain evidence="16 18">NCTC13159</strain>
    </source>
</reference>
<evidence type="ECO:0000313" key="18">
    <source>
        <dbReference type="Proteomes" id="UP000254589"/>
    </source>
</evidence>
<dbReference type="EMBL" id="CP010310">
    <property type="protein sequence ID" value="AJC21069.1"/>
    <property type="molecule type" value="Genomic_DNA"/>
</dbReference>
<evidence type="ECO:0000313" key="16">
    <source>
        <dbReference type="EMBL" id="SUA90279.1"/>
    </source>
</evidence>
<reference evidence="15" key="2">
    <citation type="submission" date="2016-11" db="EMBL/GenBank/DDBJ databases">
        <title>Complete Genome Sequencing of Pandoraea pulmonicola DSM 16583.</title>
        <authorList>
            <person name="Chan K.-G."/>
        </authorList>
    </citation>
    <scope>NUCLEOTIDE SEQUENCE</scope>
    <source>
        <strain evidence="15">DSM 16583</strain>
    </source>
</reference>
<dbReference type="GO" id="GO:0006508">
    <property type="term" value="P:proteolysis"/>
    <property type="evidence" value="ECO:0007669"/>
    <property type="project" value="UniProtKB-KW"/>
</dbReference>
<dbReference type="InterPro" id="IPR000073">
    <property type="entry name" value="AB_hydrolase_1"/>
</dbReference>
<dbReference type="PRINTS" id="PR00793">
    <property type="entry name" value="PROAMNOPTASE"/>
</dbReference>
<dbReference type="GO" id="GO:0005737">
    <property type="term" value="C:cytoplasm"/>
    <property type="evidence" value="ECO:0007669"/>
    <property type="project" value="UniProtKB-SubCell"/>
</dbReference>
<dbReference type="InterPro" id="IPR002410">
    <property type="entry name" value="Peptidase_S33"/>
</dbReference>
<evidence type="ECO:0000256" key="1">
    <source>
        <dbReference type="ARBA" id="ARBA00001585"/>
    </source>
</evidence>
<reference evidence="17" key="1">
    <citation type="submission" date="2014-12" db="EMBL/GenBank/DDBJ databases">
        <title>Complete Genome Sequencing of Pandoraea pulmonicola DSM 16583.</title>
        <authorList>
            <person name="Chan K.-G."/>
        </authorList>
    </citation>
    <scope>NUCLEOTIDE SEQUENCE [LARGE SCALE GENOMIC DNA]</scope>
    <source>
        <strain evidence="17">DSM 16583</strain>
    </source>
</reference>
<dbReference type="PANTHER" id="PTHR43722:SF1">
    <property type="entry name" value="PROLINE IMINOPEPTIDASE"/>
    <property type="match status" value="1"/>
</dbReference>
<feature type="active site" evidence="12">
    <location>
        <position position="273"/>
    </location>
</feature>
<dbReference type="KEGG" id="ppul:RO07_12445"/>
<keyword evidence="9 11" id="KW-0378">Hydrolase</keyword>
<keyword evidence="8 11" id="KW-0645">Protease</keyword>
<evidence type="ECO:0000313" key="17">
    <source>
        <dbReference type="Proteomes" id="UP000035086"/>
    </source>
</evidence>
<dbReference type="SUPFAM" id="SSF53474">
    <property type="entry name" value="alpha/beta-Hydrolases"/>
    <property type="match status" value="1"/>
</dbReference>
<accession>A0AAJ4ZBH9</accession>
<dbReference type="PIRSF" id="PIRSF006431">
    <property type="entry name" value="Pept_S33"/>
    <property type="match status" value="1"/>
</dbReference>
<dbReference type="EMBL" id="UGSJ01000001">
    <property type="protein sequence ID" value="SUA90279.1"/>
    <property type="molecule type" value="Genomic_DNA"/>
</dbReference>
<dbReference type="Proteomes" id="UP000254589">
    <property type="component" value="Unassembled WGS sequence"/>
</dbReference>
<evidence type="ECO:0000256" key="8">
    <source>
        <dbReference type="ARBA" id="ARBA00022670"/>
    </source>
</evidence>
<dbReference type="RefSeq" id="WP_039408211.1">
    <property type="nucleotide sequence ID" value="NZ_CP010310.2"/>
</dbReference>
<feature type="active site" description="Nucleophile" evidence="12">
    <location>
        <position position="118"/>
    </location>
</feature>
<evidence type="ECO:0000256" key="13">
    <source>
        <dbReference type="RuleBase" id="RU003421"/>
    </source>
</evidence>
<organism evidence="16 18">
    <name type="scientific">Pandoraea pulmonicola</name>
    <dbReference type="NCBI Taxonomy" id="93221"/>
    <lineage>
        <taxon>Bacteria</taxon>
        <taxon>Pseudomonadati</taxon>
        <taxon>Pseudomonadota</taxon>
        <taxon>Betaproteobacteria</taxon>
        <taxon>Burkholderiales</taxon>
        <taxon>Burkholderiaceae</taxon>
        <taxon>Pandoraea</taxon>
    </lineage>
</organism>
<evidence type="ECO:0000256" key="6">
    <source>
        <dbReference type="ARBA" id="ARBA00022438"/>
    </source>
</evidence>
<evidence type="ECO:0000256" key="7">
    <source>
        <dbReference type="ARBA" id="ARBA00022490"/>
    </source>
</evidence>
<dbReference type="AlphaFoldDB" id="A0AAJ4ZBH9"/>
<dbReference type="PANTHER" id="PTHR43722">
    <property type="entry name" value="PROLINE IMINOPEPTIDASE"/>
    <property type="match status" value="1"/>
</dbReference>
<feature type="active site" description="Proton donor" evidence="12">
    <location>
        <position position="301"/>
    </location>
</feature>
<dbReference type="EC" id="3.4.11.5" evidence="4 11"/>
<comment type="similarity">
    <text evidence="3 11 13">Belongs to the peptidase S33 family.</text>
</comment>
<dbReference type="Gene3D" id="3.40.50.1820">
    <property type="entry name" value="alpha/beta hydrolase"/>
    <property type="match status" value="1"/>
</dbReference>
<feature type="domain" description="AB hydrolase-1" evidence="14">
    <location>
        <begin position="40"/>
        <end position="301"/>
    </location>
</feature>
<comment type="subcellular location">
    <subcellularLocation>
        <location evidence="2 11">Cytoplasm</location>
    </subcellularLocation>
</comment>
<keyword evidence="17" id="KW-1185">Reference proteome</keyword>
<evidence type="ECO:0000256" key="5">
    <source>
        <dbReference type="ARBA" id="ARBA00021843"/>
    </source>
</evidence>
<gene>
    <name evidence="16" type="primary">pip_2</name>
    <name evidence="16" type="ORF">NCTC13159_01762</name>
    <name evidence="15" type="ORF">RO07_12445</name>
</gene>
<dbReference type="NCBIfam" id="TIGR01249">
    <property type="entry name" value="pro_imino_pep_1"/>
    <property type="match status" value="1"/>
</dbReference>
<evidence type="ECO:0000256" key="9">
    <source>
        <dbReference type="ARBA" id="ARBA00022801"/>
    </source>
</evidence>
<evidence type="ECO:0000256" key="2">
    <source>
        <dbReference type="ARBA" id="ARBA00004496"/>
    </source>
</evidence>
<comment type="catalytic activity">
    <reaction evidence="1 11 13">
        <text>Release of N-terminal proline from a peptide.</text>
        <dbReference type="EC" id="3.4.11.5"/>
    </reaction>
</comment>
<dbReference type="GO" id="GO:0004177">
    <property type="term" value="F:aminopeptidase activity"/>
    <property type="evidence" value="ECO:0007669"/>
    <property type="project" value="UniProtKB-UniRule"/>
</dbReference>
<dbReference type="InterPro" id="IPR029058">
    <property type="entry name" value="AB_hydrolase_fold"/>
</dbReference>
<proteinExistence type="inferred from homology"/>
<dbReference type="Pfam" id="PF00561">
    <property type="entry name" value="Abhydrolase_1"/>
    <property type="match status" value="1"/>
</dbReference>
<evidence type="ECO:0000256" key="12">
    <source>
        <dbReference type="PIRSR" id="PIRSR006431-1"/>
    </source>
</evidence>
<name>A0AAJ4ZBH9_PANPU</name>
<protein>
    <recommendedName>
        <fullName evidence="5 11">Proline iminopeptidase</fullName>
        <shortName evidence="11">PIP</shortName>
        <ecNumber evidence="4 11">3.4.11.5</ecNumber>
    </recommendedName>
    <alternativeName>
        <fullName evidence="10 11">Prolyl aminopeptidase</fullName>
    </alternativeName>
</protein>
<evidence type="ECO:0000256" key="4">
    <source>
        <dbReference type="ARBA" id="ARBA00012568"/>
    </source>
</evidence>